<protein>
    <submittedName>
        <fullName evidence="1">Uncharacterized protein DUF3562</fullName>
    </submittedName>
</protein>
<keyword evidence="2" id="KW-1185">Reference proteome</keyword>
<evidence type="ECO:0000313" key="1">
    <source>
        <dbReference type="EMBL" id="POR50977.1"/>
    </source>
</evidence>
<organism evidence="1 2">
    <name type="scientific">Paraburkholderia eburnea</name>
    <dbReference type="NCBI Taxonomy" id="1189126"/>
    <lineage>
        <taxon>Bacteria</taxon>
        <taxon>Pseudomonadati</taxon>
        <taxon>Pseudomonadota</taxon>
        <taxon>Betaproteobacteria</taxon>
        <taxon>Burkholderiales</taxon>
        <taxon>Burkholderiaceae</taxon>
        <taxon>Paraburkholderia</taxon>
    </lineage>
</organism>
<sequence>MPKVDAAQIVQSIAEETHTPEETVARIYADTLDHYRADARIHDYLPLFAARKVRATLRQNGTGKH</sequence>
<dbReference type="EMBL" id="PQGA01000007">
    <property type="protein sequence ID" value="POR50977.1"/>
    <property type="molecule type" value="Genomic_DNA"/>
</dbReference>
<reference evidence="1 2" key="1">
    <citation type="submission" date="2018-01" db="EMBL/GenBank/DDBJ databases">
        <title>Genomic Encyclopedia of Type Strains, Phase III (KMG-III): the genomes of soil and plant-associated and newly described type strains.</title>
        <authorList>
            <person name="Whitman W."/>
        </authorList>
    </citation>
    <scope>NUCLEOTIDE SEQUENCE [LARGE SCALE GENOMIC DNA]</scope>
    <source>
        <strain evidence="1 2">JCM 18070</strain>
    </source>
</reference>
<gene>
    <name evidence="1" type="ORF">B0G62_1073</name>
</gene>
<dbReference type="OrthoDB" id="8926668at2"/>
<name>A0A2S4M8X6_9BURK</name>
<dbReference type="Pfam" id="PF12085">
    <property type="entry name" value="DUF3562"/>
    <property type="match status" value="1"/>
</dbReference>
<dbReference type="InterPro" id="IPR021945">
    <property type="entry name" value="DUF3562"/>
</dbReference>
<accession>A0A2S4M8X6</accession>
<dbReference type="AlphaFoldDB" id="A0A2S4M8X6"/>
<dbReference type="Proteomes" id="UP000237381">
    <property type="component" value="Unassembled WGS sequence"/>
</dbReference>
<proteinExistence type="predicted"/>
<dbReference type="NCBIfam" id="NF046112">
    <property type="entry name" value="MSMEG_6209_Nter"/>
    <property type="match status" value="1"/>
</dbReference>
<dbReference type="RefSeq" id="WP_103704976.1">
    <property type="nucleotide sequence ID" value="NZ_PQGA01000007.1"/>
</dbReference>
<comment type="caution">
    <text evidence="1">The sequence shown here is derived from an EMBL/GenBank/DDBJ whole genome shotgun (WGS) entry which is preliminary data.</text>
</comment>
<dbReference type="Gene3D" id="1.10.8.1060">
    <property type="entry name" value="Corynebacterium glutamicum thioredoxin-dependent arsenate reductase, N-terminal domain"/>
    <property type="match status" value="1"/>
</dbReference>
<evidence type="ECO:0000313" key="2">
    <source>
        <dbReference type="Proteomes" id="UP000237381"/>
    </source>
</evidence>